<comment type="caution">
    <text evidence="2">The sequence shown here is derived from an EMBL/GenBank/DDBJ whole genome shotgun (WGS) entry which is preliminary data.</text>
</comment>
<evidence type="ECO:0000256" key="1">
    <source>
        <dbReference type="SAM" id="Phobius"/>
    </source>
</evidence>
<keyword evidence="3" id="KW-1185">Reference proteome</keyword>
<dbReference type="RefSeq" id="WP_163151407.1">
    <property type="nucleotide sequence ID" value="NZ_VKHP01000012.1"/>
</dbReference>
<name>A0A6P1BCV0_9BRAD</name>
<reference evidence="2 3" key="1">
    <citation type="journal article" date="2020" name="Arch. Microbiol.">
        <title>Bradyrhizobium uaiense sp. nov., a new highly efficient cowpea symbiont.</title>
        <authorList>
            <person name="Cabral Michel D."/>
            <person name="Azarias Guimaraes A."/>
            <person name="Martins da Costa E."/>
            <person name="Soares de Carvalho T."/>
            <person name="Balsanelli E."/>
            <person name="Willems A."/>
            <person name="Maltempi de Souza E."/>
            <person name="de Souza Moreira F.M."/>
        </authorList>
    </citation>
    <scope>NUCLEOTIDE SEQUENCE [LARGE SCALE GENOMIC DNA]</scope>
    <source>
        <strain evidence="2 3">UFLA 03-164</strain>
    </source>
</reference>
<feature type="transmembrane region" description="Helical" evidence="1">
    <location>
        <begin position="79"/>
        <end position="96"/>
    </location>
</feature>
<keyword evidence="1" id="KW-1133">Transmembrane helix</keyword>
<dbReference type="Proteomes" id="UP000468531">
    <property type="component" value="Unassembled WGS sequence"/>
</dbReference>
<proteinExistence type="predicted"/>
<organism evidence="2 3">
    <name type="scientific">Bradyrhizobium uaiense</name>
    <dbReference type="NCBI Taxonomy" id="2594946"/>
    <lineage>
        <taxon>Bacteria</taxon>
        <taxon>Pseudomonadati</taxon>
        <taxon>Pseudomonadota</taxon>
        <taxon>Alphaproteobacteria</taxon>
        <taxon>Hyphomicrobiales</taxon>
        <taxon>Nitrobacteraceae</taxon>
        <taxon>Bradyrhizobium</taxon>
    </lineage>
</organism>
<dbReference type="EMBL" id="VKHP01000012">
    <property type="protein sequence ID" value="NEU95322.1"/>
    <property type="molecule type" value="Genomic_DNA"/>
</dbReference>
<evidence type="ECO:0000313" key="3">
    <source>
        <dbReference type="Proteomes" id="UP000468531"/>
    </source>
</evidence>
<evidence type="ECO:0000313" key="2">
    <source>
        <dbReference type="EMBL" id="NEU95322.1"/>
    </source>
</evidence>
<keyword evidence="1" id="KW-0812">Transmembrane</keyword>
<dbReference type="AlphaFoldDB" id="A0A6P1BCV0"/>
<sequence length="105" mass="11514">MRPTRCRDKSSPGRLFRAWLRDNIFRFVSMRIDAARWISFISACIASVLALQVALALGLFAWNGEPNAIADLSSQSREAGVAAIAGIVSVIAQIIARAPRSDKRE</sequence>
<protein>
    <submittedName>
        <fullName evidence="2">Uncharacterized protein</fullName>
    </submittedName>
</protein>
<gene>
    <name evidence="2" type="ORF">FNJ47_05630</name>
</gene>
<keyword evidence="1" id="KW-0472">Membrane</keyword>
<accession>A0A6P1BCV0</accession>
<feature type="transmembrane region" description="Helical" evidence="1">
    <location>
        <begin position="37"/>
        <end position="59"/>
    </location>
</feature>